<evidence type="ECO:0000256" key="13">
    <source>
        <dbReference type="SAM" id="MobiDB-lite"/>
    </source>
</evidence>
<evidence type="ECO:0000256" key="6">
    <source>
        <dbReference type="ARBA" id="ARBA00022737"/>
    </source>
</evidence>
<name>A0A7J7W3K8_PIPKU</name>
<dbReference type="PROSITE" id="PS50304">
    <property type="entry name" value="TUDOR"/>
    <property type="match status" value="2"/>
</dbReference>
<dbReference type="InterPro" id="IPR028089">
    <property type="entry name" value="DUF4455"/>
</dbReference>
<dbReference type="FunFam" id="2.30.30.140:FF:000045">
    <property type="entry name" value="tudor domain-containing protein 7 isoform X1"/>
    <property type="match status" value="1"/>
</dbReference>
<evidence type="ECO:0000256" key="12">
    <source>
        <dbReference type="SAM" id="Coils"/>
    </source>
</evidence>
<dbReference type="Gene3D" id="2.40.50.90">
    <property type="match status" value="3"/>
</dbReference>
<dbReference type="InterPro" id="IPR027914">
    <property type="entry name" value="DUF4456"/>
</dbReference>
<dbReference type="CDD" id="cd09986">
    <property type="entry name" value="LOTUS_1_TDRD7"/>
    <property type="match status" value="1"/>
</dbReference>
<dbReference type="GO" id="GO:0002089">
    <property type="term" value="P:lens morphogenesis in camera-type eye"/>
    <property type="evidence" value="ECO:0007669"/>
    <property type="project" value="UniProtKB-ARBA"/>
</dbReference>
<accession>A0A7J7W3K8</accession>
<organism evidence="16 17">
    <name type="scientific">Pipistrellus kuhlii</name>
    <name type="common">Kuhl's pipistrelle</name>
    <dbReference type="NCBI Taxonomy" id="59472"/>
    <lineage>
        <taxon>Eukaryota</taxon>
        <taxon>Metazoa</taxon>
        <taxon>Chordata</taxon>
        <taxon>Craniata</taxon>
        <taxon>Vertebrata</taxon>
        <taxon>Euteleostomi</taxon>
        <taxon>Mammalia</taxon>
        <taxon>Eutheria</taxon>
        <taxon>Laurasiatheria</taxon>
        <taxon>Chiroptera</taxon>
        <taxon>Yangochiroptera</taxon>
        <taxon>Vespertilionidae</taxon>
        <taxon>Pipistrellus</taxon>
    </lineage>
</organism>
<dbReference type="InterPro" id="IPR041966">
    <property type="entry name" value="LOTUS-like"/>
</dbReference>
<dbReference type="InterPro" id="IPR047448">
    <property type="entry name" value="Tudor_TDRD7_rpt2"/>
</dbReference>
<dbReference type="FunFam" id="2.30.30.140:FF:000053">
    <property type="entry name" value="tudor domain-containing protein 7 isoform X2"/>
    <property type="match status" value="1"/>
</dbReference>
<comment type="similarity">
    <text evidence="2">Belongs to the TDRD7 family.</text>
</comment>
<dbReference type="Pfam" id="PF12872">
    <property type="entry name" value="OST-HTH"/>
    <property type="match status" value="1"/>
</dbReference>
<keyword evidence="7" id="KW-0221">Differentiation</keyword>
<keyword evidence="8" id="KW-0744">Spermatogenesis</keyword>
<dbReference type="CDD" id="cd20429">
    <property type="entry name" value="Tudor_TDRD7_rpt3"/>
    <property type="match status" value="1"/>
</dbReference>
<keyword evidence="4" id="KW-0963">Cytoplasm</keyword>
<comment type="function">
    <text evidence="10">Component of specific cytoplasmic RNA granules involved in post-transcriptional regulation of specific genes: probably acts by binding to specific mRNAs and regulating their translation. Required for lens transparency during lens development, by regulating translation of genes such as CRYBB3 and HSPB1 in the developing lens. Also required during spermatogenesis.</text>
</comment>
<evidence type="ECO:0000256" key="4">
    <source>
        <dbReference type="ARBA" id="ARBA00022490"/>
    </source>
</evidence>
<evidence type="ECO:0000256" key="2">
    <source>
        <dbReference type="ARBA" id="ARBA00007740"/>
    </source>
</evidence>
<dbReference type="FunFam" id="3.30.420.610:FF:000006">
    <property type="entry name" value="tudor domain-containing protein 7 isoform X2"/>
    <property type="match status" value="1"/>
</dbReference>
<dbReference type="CDD" id="cd09974">
    <property type="entry name" value="LOTUS_3_TDRD7"/>
    <property type="match status" value="1"/>
</dbReference>
<feature type="region of interest" description="Disordered" evidence="13">
    <location>
        <begin position="621"/>
        <end position="749"/>
    </location>
</feature>
<feature type="domain" description="HTH OST-type" evidence="15">
    <location>
        <begin position="1658"/>
        <end position="1731"/>
    </location>
</feature>
<evidence type="ECO:0000256" key="8">
    <source>
        <dbReference type="ARBA" id="ARBA00022871"/>
    </source>
</evidence>
<evidence type="ECO:0000256" key="11">
    <source>
        <dbReference type="ARBA" id="ARBA00025868"/>
    </source>
</evidence>
<feature type="compositionally biased region" description="Acidic residues" evidence="13">
    <location>
        <begin position="735"/>
        <end position="749"/>
    </location>
</feature>
<dbReference type="Gene3D" id="3.30.420.610">
    <property type="entry name" value="LOTUS domain-like"/>
    <property type="match status" value="3"/>
</dbReference>
<dbReference type="PANTHER" id="PTHR21444">
    <property type="entry name" value="COILED-COIL DOMAIN-CONTAINING PROTEIN 180"/>
    <property type="match status" value="1"/>
</dbReference>
<evidence type="ECO:0000259" key="15">
    <source>
        <dbReference type="PROSITE" id="PS51644"/>
    </source>
</evidence>
<dbReference type="InterPro" id="IPR025605">
    <property type="entry name" value="OST-HTH/LOTUS_dom"/>
</dbReference>
<dbReference type="PROSITE" id="PS51644">
    <property type="entry name" value="HTH_OST"/>
    <property type="match status" value="3"/>
</dbReference>
<dbReference type="GO" id="GO:0003723">
    <property type="term" value="F:RNA binding"/>
    <property type="evidence" value="ECO:0007669"/>
    <property type="project" value="UniProtKB-KW"/>
</dbReference>
<gene>
    <name evidence="16" type="ORF">mPipKuh1_008155</name>
</gene>
<proteinExistence type="inferred from homology"/>
<dbReference type="CDD" id="cd09973">
    <property type="entry name" value="LOTUS_2_TDRD7"/>
    <property type="match status" value="1"/>
</dbReference>
<dbReference type="SUPFAM" id="SSF63748">
    <property type="entry name" value="Tudor/PWWP/MBT"/>
    <property type="match status" value="3"/>
</dbReference>
<dbReference type="GO" id="GO:0070306">
    <property type="term" value="P:lens fiber cell differentiation"/>
    <property type="evidence" value="ECO:0007669"/>
    <property type="project" value="UniProtKB-ARBA"/>
</dbReference>
<feature type="domain" description="Tudor" evidence="14">
    <location>
        <begin position="2358"/>
        <end position="2415"/>
    </location>
</feature>
<evidence type="ECO:0000256" key="9">
    <source>
        <dbReference type="ARBA" id="ARBA00022884"/>
    </source>
</evidence>
<evidence type="ECO:0000256" key="3">
    <source>
        <dbReference type="ARBA" id="ARBA00013425"/>
    </source>
</evidence>
<dbReference type="InterPro" id="IPR037978">
    <property type="entry name" value="TDRD7_LOTUS_3"/>
</dbReference>
<evidence type="ECO:0000313" key="17">
    <source>
        <dbReference type="Proteomes" id="UP000558488"/>
    </source>
</evidence>
<feature type="region of interest" description="Disordered" evidence="13">
    <location>
        <begin position="1601"/>
        <end position="1650"/>
    </location>
</feature>
<dbReference type="InterPro" id="IPR035437">
    <property type="entry name" value="SNase_OB-fold_sf"/>
</dbReference>
<evidence type="ECO:0000256" key="10">
    <source>
        <dbReference type="ARBA" id="ARBA00025023"/>
    </source>
</evidence>
<evidence type="ECO:0000259" key="14">
    <source>
        <dbReference type="PROSITE" id="PS50304"/>
    </source>
</evidence>
<keyword evidence="12" id="KW-0175">Coiled coil</keyword>
<dbReference type="PANTHER" id="PTHR21444:SF14">
    <property type="entry name" value="COILED-COIL DOMAIN-CONTAINING PROTEIN 180"/>
    <property type="match status" value="1"/>
</dbReference>
<evidence type="ECO:0000256" key="7">
    <source>
        <dbReference type="ARBA" id="ARBA00022782"/>
    </source>
</evidence>
<feature type="domain" description="HTH OST-type" evidence="15">
    <location>
        <begin position="1888"/>
        <end position="1957"/>
    </location>
</feature>
<feature type="compositionally biased region" description="Polar residues" evidence="13">
    <location>
        <begin position="1251"/>
        <end position="1267"/>
    </location>
</feature>
<feature type="domain" description="Tudor" evidence="14">
    <location>
        <begin position="2168"/>
        <end position="2225"/>
    </location>
</feature>
<dbReference type="Pfam" id="PF14644">
    <property type="entry name" value="DUF4456"/>
    <property type="match status" value="1"/>
</dbReference>
<comment type="caution">
    <text evidence="16">The sequence shown here is derived from an EMBL/GenBank/DDBJ whole genome shotgun (WGS) entry which is preliminary data.</text>
</comment>
<dbReference type="InterPro" id="IPR047449">
    <property type="entry name" value="Tudor_TDRD7_rpt3"/>
</dbReference>
<dbReference type="EMBL" id="JACAGB010000012">
    <property type="protein sequence ID" value="KAF6331846.1"/>
    <property type="molecule type" value="Genomic_DNA"/>
</dbReference>
<keyword evidence="5" id="KW-0597">Phosphoprotein</keyword>
<feature type="coiled-coil region" evidence="12">
    <location>
        <begin position="1089"/>
        <end position="1116"/>
    </location>
</feature>
<dbReference type="GO" id="GO:0035770">
    <property type="term" value="C:ribonucleoprotein granule"/>
    <property type="evidence" value="ECO:0007669"/>
    <property type="project" value="UniProtKB-ARBA"/>
</dbReference>
<dbReference type="FunFam" id="3.30.420.610:FF:000009">
    <property type="entry name" value="Tudor domain-containing protein 7 isoform X2"/>
    <property type="match status" value="1"/>
</dbReference>
<feature type="domain" description="HTH OST-type" evidence="15">
    <location>
        <begin position="1992"/>
        <end position="2061"/>
    </location>
</feature>
<keyword evidence="17" id="KW-1185">Reference proteome</keyword>
<feature type="compositionally biased region" description="Basic residues" evidence="13">
    <location>
        <begin position="1626"/>
        <end position="1638"/>
    </location>
</feature>
<dbReference type="FunFam" id="2.30.30.140:FF:000065">
    <property type="entry name" value="tudor domain-containing protein 7"/>
    <property type="match status" value="1"/>
</dbReference>
<evidence type="ECO:0000256" key="5">
    <source>
        <dbReference type="ARBA" id="ARBA00022553"/>
    </source>
</evidence>
<comment type="subunit">
    <text evidence="11">Found in a mRNP complex, at least composed of TDRD1, TDRD6, TDRD7 and DDX4. Found in a complex containing CABLES1, CDK16 and CDK17. Interacts with CABLES1, CDK17 and PIWIL1.</text>
</comment>
<keyword evidence="9" id="KW-0694">RNA-binding</keyword>
<dbReference type="Proteomes" id="UP000558488">
    <property type="component" value="Unassembled WGS sequence"/>
</dbReference>
<reference evidence="16 17" key="1">
    <citation type="journal article" date="2020" name="Nature">
        <title>Six reference-quality genomes reveal evolution of bat adaptations.</title>
        <authorList>
            <person name="Jebb D."/>
            <person name="Huang Z."/>
            <person name="Pippel M."/>
            <person name="Hughes G.M."/>
            <person name="Lavrichenko K."/>
            <person name="Devanna P."/>
            <person name="Winkler S."/>
            <person name="Jermiin L.S."/>
            <person name="Skirmuntt E.C."/>
            <person name="Katzourakis A."/>
            <person name="Burkitt-Gray L."/>
            <person name="Ray D.A."/>
            <person name="Sullivan K.A.M."/>
            <person name="Roscito J.G."/>
            <person name="Kirilenko B.M."/>
            <person name="Davalos L.M."/>
            <person name="Corthals A.P."/>
            <person name="Power M.L."/>
            <person name="Jones G."/>
            <person name="Ransome R.D."/>
            <person name="Dechmann D.K.N."/>
            <person name="Locatelli A.G."/>
            <person name="Puechmaille S.J."/>
            <person name="Fedrigo O."/>
            <person name="Jarvis E.D."/>
            <person name="Hiller M."/>
            <person name="Vernes S.C."/>
            <person name="Myers E.W."/>
            <person name="Teeling E.C."/>
        </authorList>
    </citation>
    <scope>NUCLEOTIDE SEQUENCE [LARGE SCALE GENOMIC DNA]</scope>
    <source>
        <strain evidence="16">MPipKuh1</strain>
        <tissue evidence="16">Flight muscle</tissue>
    </source>
</reference>
<dbReference type="FunFam" id="3.30.420.610:FF:000008">
    <property type="entry name" value="Tudor domain-containing protein 7"/>
    <property type="match status" value="1"/>
</dbReference>
<keyword evidence="6" id="KW-0677">Repeat</keyword>
<dbReference type="Pfam" id="PF00567">
    <property type="entry name" value="TUDOR"/>
    <property type="match status" value="3"/>
</dbReference>
<feature type="compositionally biased region" description="Polar residues" evidence="13">
    <location>
        <begin position="702"/>
        <end position="711"/>
    </location>
</feature>
<feature type="compositionally biased region" description="Acidic residues" evidence="13">
    <location>
        <begin position="678"/>
        <end position="694"/>
    </location>
</feature>
<feature type="region of interest" description="Disordered" evidence="13">
    <location>
        <begin position="1222"/>
        <end position="1267"/>
    </location>
</feature>
<dbReference type="CDD" id="cd20428">
    <property type="entry name" value="Tudor_TDRD7_rpt2"/>
    <property type="match status" value="1"/>
</dbReference>
<feature type="compositionally biased region" description="Acidic residues" evidence="13">
    <location>
        <begin position="649"/>
        <end position="660"/>
    </location>
</feature>
<comment type="subcellular location">
    <subcellularLocation>
        <location evidence="1">Cytoplasm</location>
    </subcellularLocation>
</comment>
<protein>
    <recommendedName>
        <fullName evidence="3">Tudor domain-containing protein 7</fullName>
    </recommendedName>
</protein>
<dbReference type="GO" id="GO:0005737">
    <property type="term" value="C:cytoplasm"/>
    <property type="evidence" value="ECO:0007669"/>
    <property type="project" value="UniProtKB-SubCell"/>
</dbReference>
<dbReference type="Gene3D" id="2.30.30.140">
    <property type="match status" value="3"/>
</dbReference>
<dbReference type="GO" id="GO:0007283">
    <property type="term" value="P:spermatogenesis"/>
    <property type="evidence" value="ECO:0007669"/>
    <property type="project" value="UniProtKB-KW"/>
</dbReference>
<sequence length="2758" mass="316727">MSTVKKAAQVPCGKVYQQIFEAEVQLVHSLVTSRKRDGEGPMVQKKTSKPVMKKLDIPEGEMLTPRQHKWMHSLPNDCVTENPVFYREKKITEKKKAQESESTIAAREVRGLMDTIVPERVSTITFHEDYKRKSYENALMSFKEEIAEIGMEMEPLILEPGALLLKKLAEFNENVNCLFKVVESDTNLEDYDIQTLMELWDQVAQKFQLQKQGIKELDGTLTSIEFSRTDKIKNVLKKYVLIIEKTSYLMQPDVYRLINREAMVINQALLGNRRAIAQLFVNLMEDTLKQELESRRRWQSLVDGWKAIKKDVLMQSLSEFIASERIQKPLTVKKELETMLKKQKVLQEKRLKHLRTICDLLPPNYSKAQLDEWYSSLDSLNSSFDAYHVDCMMQLRVQYEHTWQECLEFVQKCKKQLLDWKAFTEEEAENMVSPAFLQMVGVIQTNVEEELESLEKSFEALTKRAEWQSMGLFSYFQEAVRMWEEHQDVLCMQELQLEKRLDKQRGKHNLECQAHEAHLDQLLDQLRQQSSEGTLKFHLEKAKDYLKNMKSRYEHFHVVLTREVMEYSAVILNELNSYSANLSKHFHVREVFEQNLDGDVIFKLREPEAYEKDIQERMRKLRRKQSATMETSKSEESISEPQSFPWSAEEVEEGQYEDMEPLVTEETVNRRETSVPSEEVDESREDSVQELEEMQVERDSSLKSSPNQESVMVQEKEKEEKKEEEEAEKEKKEEEHEEKEGEEEEEEDLENLFMAESEAEGESLRTASPEDMESFTVSSGNTYFVFIPLEQEEEGIKGIHSNLSDVLINDTSNAKFLEQVIIPSSLVSEVKKQLRAGFFEHLEKWFDQCTLNARVIVSTKIDQLDSELEVRLHLHQPRAERIEKDIHNVRAAELLLHQERLDSHCAGVVEALKKEKLMFSQFQEEQNIKTKHFRSKIWDMEHIFLNATRSQKLVSLSSTLHRELLSYVDVIQVSLRSFRQYLEESLGKLRYTNIEFIKHSRLFSEGGNFSPEEVQALCNRLEKEAALIEVVESSIMLNMEKMESEYLDQANDFINKFESKFRNLSVDLIFLEKIQRFLTNLQVNIKCEVAKSNSQAEGLNSSLEQLQSKVEMYRNSRGDKNVVVTKDLHGFIQTWRERLSQRIQYLNCKRKHASITQVMFASSTLTDLDKDSDILVSSEVLEEEAKVDVVIPESFAQPSRMGKPMIEDPAIDVVKKILQVQDSRSPVSPADKTRSQTGLKRHRNQGEHSAKTLSSANATSAGSVTRITKGNRIDRRFQVLWERPPIQAEDFKGVIQTLLWDNNEQLMNVIEEFYRREKRSVTRPDCMSDTLEQCADNVCKKIQEYQNQTDEYHNSCLIELRAQMRRFEELLPHVCWLMVENFKENNLQKLYTSTKEIREQCLNFHKQLEERKVKNAQSLYPNLGHPIHSKEMEYLCLMEEKRQQELDTLIMTTKEKLEECIRKCGRSFITSLASFTERFLLQLDEVIVIDDIQAAKMEPPKQKISVLIRKKLAGLTLEEESEKPLIERGSRKWPGIKPTEVTIQNKILLRKTPSITTFKTTLGHLATVEARDDAYLKYLVLFEEELKKTQEENAVQVKEAQRWKNSWQSRGGSSGGRCGETESGRRPRLWPGRRRRRARGPEARGPAVGPRNQVKMLEADLVSKMLRAVLQSHKNGIALPRLQGEYKSLTGDWIPFKQLGYPSLEAYLRSVPAVVRIETSRSGETTCYAVACTETARIAQLVARQRSSKRKTGRQVNCQMRVKKTMPFFLEGKPKATLRQPGFSSDFSISRKPNAALSRDRGNYLGVKSNAELPPYTEHTHVGSEVFRSVPMERHVTMSTNNRYSPKASLPPPLQIHLSRTCTKEMSDNLNQTVEKPNITLPASYTYKMDEVQNRIKEMLDKHNNGIWMSKLPHFYKELYKEELNQGILQQCEHWPHICTVEKPYSGGQDLLLYPAKRKQLLRSDLDSEKVPPSSLPDPKQVSPLKGCPTVMPGDFKKKVAELLVKYSNGLWASALPKAFEDTYKAKFPEGALKNLALLSDVCTIDYISGNRKKAILYAKLPLPADKTLKDAGHAHGDYAFKSMIEQEYLQIEKNAVESADTILENITVPPLVIPTEASPSVLVVELSNTNEVVIRYVGKDYSAAQELMEDEMKEYYSKTPRITPVQTVHVGQLLAVHAEEDAWLRAQITSTEGNRIKVCYVDYGFSENVEKSKAYKLNPKFCSLSFQATKCKLAGLEALSDDPGLVKVVESLTCGKIFAVEILEKADIPLVILYDTSGEDDININATCLKAICDKSLEVHLQVDAMYTNVRVTNICSDGTLYCQVPCKGLNKLNDLLHKIEDYFHCKHMTSEYFVSLPFCGKICLFHCKGKWLRVEIMNVHSSRTLDVQFLDSGTVTSVKVSELREIPSRFLREMVSIPSQAIRCCLADVPQSIGMWTPDAVLWLRDSVLNCSDCSIKVTKVDEARGVTHIYLFTPKNFPDPHRSINRQITNADLWKHQKDVFLSALAGDAGSPGSRDGHTAAAAGTAAGTAGESVRKSLADVSKKLLVDHALSFSTEELPPPVPLAQPGEHMDVYVPVACHPGYFVIQPWQEIHKLEVLMEEMILYYSVSEERHVAVEKDQVYAAKVENKWHRVLLKGILTNGLVSVYELDYGKHELVNIRKVQPLVDIFRKLPFQAVTAQLAGVKCSQWSEEASMVFRNHVEKKPLVALVQTVIESANPWDQKVVLYLVDTSLPDTDIWIHDYMSEYLVELSKIN</sequence>
<evidence type="ECO:0000313" key="16">
    <source>
        <dbReference type="EMBL" id="KAF6331846.1"/>
    </source>
</evidence>
<dbReference type="Pfam" id="PF14643">
    <property type="entry name" value="DUF4455"/>
    <property type="match status" value="1"/>
</dbReference>
<dbReference type="SMART" id="SM00333">
    <property type="entry name" value="TUDOR"/>
    <property type="match status" value="3"/>
</dbReference>
<dbReference type="InterPro" id="IPR002999">
    <property type="entry name" value="Tudor"/>
</dbReference>
<evidence type="ECO:0000256" key="1">
    <source>
        <dbReference type="ARBA" id="ARBA00004496"/>
    </source>
</evidence>